<evidence type="ECO:0000313" key="3">
    <source>
        <dbReference type="Proteomes" id="UP000003465"/>
    </source>
</evidence>
<organism evidence="2 3">
    <name type="scientific">Pseudomonas amygdali pv. mori str. 301020</name>
    <dbReference type="NCBI Taxonomy" id="629261"/>
    <lineage>
        <taxon>Bacteria</taxon>
        <taxon>Pseudomonadati</taxon>
        <taxon>Pseudomonadota</taxon>
        <taxon>Gammaproteobacteria</taxon>
        <taxon>Pseudomonadales</taxon>
        <taxon>Pseudomonadaceae</taxon>
        <taxon>Pseudomonas</taxon>
        <taxon>Pseudomonas amygdali</taxon>
    </lineage>
</organism>
<protein>
    <submittedName>
        <fullName evidence="2">Uncharacterized protein</fullName>
    </submittedName>
</protein>
<dbReference type="Proteomes" id="UP000003465">
    <property type="component" value="Unassembled WGS sequence"/>
</dbReference>
<feature type="coiled-coil region" evidence="1">
    <location>
        <begin position="224"/>
        <end position="286"/>
    </location>
</feature>
<evidence type="ECO:0000256" key="1">
    <source>
        <dbReference type="SAM" id="Coils"/>
    </source>
</evidence>
<keyword evidence="1" id="KW-0175">Coiled coil</keyword>
<evidence type="ECO:0000313" key="2">
    <source>
        <dbReference type="EMBL" id="EGH20993.1"/>
    </source>
</evidence>
<dbReference type="EMBL" id="AEAG01000225">
    <property type="protein sequence ID" value="EGH20993.1"/>
    <property type="molecule type" value="Genomic_DNA"/>
</dbReference>
<gene>
    <name evidence="2" type="ORF">PSYMO_05600</name>
</gene>
<accession>A0A656G5D4</accession>
<sequence length="304" mass="34122">MSKHPIPDWLRSQFSRIEDEVQKLGPCGVFTQMRTVTQTYFEQQAEAAQPPALGGEQEIQVMGRVWRLFDGNVSAALNSVGRELPDGTPLVSLHDHRAHLAPLQAEIERQSLLLELSYESHKQTLQELDCLKVRCDELEHRAADVVEGFDGEQLPGAMTMRIRKLKAAMSKPADYQSQRPTLRAMARNYRNGHSWDHLDGEACIKAADEIDRLTYELNCSKGLANLTIGNLNEAKEEIDQLKARCDELKVECDAWKNTSESFEDFYRKTEAECDQLKALLVLANAALEGRIDAALSKPAGSEKV</sequence>
<name>A0A656G5D4_PSEA0</name>
<proteinExistence type="predicted"/>
<comment type="caution">
    <text evidence="2">The sequence shown here is derived from an EMBL/GenBank/DDBJ whole genome shotgun (WGS) entry which is preliminary data.</text>
</comment>
<reference evidence="2 3" key="1">
    <citation type="journal article" date="2011" name="PLoS Pathog.">
        <title>Dynamic evolution of pathogenicity revealed by sequencing and comparative genomics of 19 Pseudomonas syringae isolates.</title>
        <authorList>
            <person name="Baltrus D.A."/>
            <person name="Nishimura M.T."/>
            <person name="Romanchuk A."/>
            <person name="Chang J.H."/>
            <person name="Mukhtar M.S."/>
            <person name="Cherkis K."/>
            <person name="Roach J."/>
            <person name="Grant S.R."/>
            <person name="Jones C.D."/>
            <person name="Dangl J.L."/>
        </authorList>
    </citation>
    <scope>NUCLEOTIDE SEQUENCE [LARGE SCALE GENOMIC DNA]</scope>
    <source>
        <strain evidence="2 3">301020</strain>
    </source>
</reference>
<dbReference type="AlphaFoldDB" id="A0A656G5D4"/>